<feature type="domain" description="DUF4277" evidence="2">
    <location>
        <begin position="3"/>
        <end position="101"/>
    </location>
</feature>
<organism evidence="3 4">
    <name type="scientific">Archangium violaceum Cb vi76</name>
    <dbReference type="NCBI Taxonomy" id="1406225"/>
    <lineage>
        <taxon>Bacteria</taxon>
        <taxon>Pseudomonadati</taxon>
        <taxon>Myxococcota</taxon>
        <taxon>Myxococcia</taxon>
        <taxon>Myxococcales</taxon>
        <taxon>Cystobacterineae</taxon>
        <taxon>Archangiaceae</taxon>
        <taxon>Archangium</taxon>
    </lineage>
</organism>
<reference evidence="3 4" key="1">
    <citation type="submission" date="2014-07" db="EMBL/GenBank/DDBJ databases">
        <title>Draft Genome Sequence of Gephyronic Acid Producer, Cystobacter violaceus Strain Cb vi76.</title>
        <authorList>
            <person name="Stevens D.C."/>
            <person name="Young J."/>
            <person name="Carmichael R."/>
            <person name="Tan J."/>
            <person name="Taylor R.E."/>
        </authorList>
    </citation>
    <scope>NUCLEOTIDE SEQUENCE [LARGE SCALE GENOMIC DNA]</scope>
    <source>
        <strain evidence="3 4">Cb vi76</strain>
    </source>
</reference>
<dbReference type="Pfam" id="PF01609">
    <property type="entry name" value="DDE_Tnp_1"/>
    <property type="match status" value="1"/>
</dbReference>
<evidence type="ECO:0008006" key="5">
    <source>
        <dbReference type="Google" id="ProtNLM"/>
    </source>
</evidence>
<dbReference type="PANTHER" id="PTHR34614:SF2">
    <property type="entry name" value="TRANSPOSASE IS4-LIKE DOMAIN-CONTAINING PROTEIN"/>
    <property type="match status" value="1"/>
</dbReference>
<evidence type="ECO:0000259" key="2">
    <source>
        <dbReference type="Pfam" id="PF14104"/>
    </source>
</evidence>
<evidence type="ECO:0000313" key="3">
    <source>
        <dbReference type="EMBL" id="KFA87524.1"/>
    </source>
</evidence>
<protein>
    <recommendedName>
        <fullName evidence="5">Transposase</fullName>
    </recommendedName>
</protein>
<dbReference type="GO" id="GO:0006313">
    <property type="term" value="P:DNA transposition"/>
    <property type="evidence" value="ECO:0007669"/>
    <property type="project" value="InterPro"/>
</dbReference>
<name>A0A084SGD9_9BACT</name>
<accession>A0A084SGD9</accession>
<dbReference type="GO" id="GO:0003677">
    <property type="term" value="F:DNA binding"/>
    <property type="evidence" value="ECO:0007669"/>
    <property type="project" value="InterPro"/>
</dbReference>
<dbReference type="AlphaFoldDB" id="A0A084SGD9"/>
<dbReference type="InterPro" id="IPR025457">
    <property type="entry name" value="DUF4277"/>
</dbReference>
<gene>
    <name evidence="3" type="ORF">Q664_47405</name>
</gene>
<dbReference type="Pfam" id="PF14104">
    <property type="entry name" value="DUF4277"/>
    <property type="match status" value="1"/>
</dbReference>
<dbReference type="GO" id="GO:0004803">
    <property type="term" value="F:transposase activity"/>
    <property type="evidence" value="ECO:0007669"/>
    <property type="project" value="InterPro"/>
</dbReference>
<dbReference type="InterPro" id="IPR002559">
    <property type="entry name" value="Transposase_11"/>
</dbReference>
<sequence length="562" mass="64263">MGALPIINHFLELTGVNAALQRFVPQPGSRDRLPPAVGVGILLRNILVSREPLYSLRDWCRRVEGSLLGLPGSGVELLNDDRLGRCLDKLFEADRAALMTEAVVQAARSFELNLEELHNDSTTVTLSGEYVDAKGQRRNGKPTHRIAHGYNKDHRPDLKQLLYLLTTTAEGAVPIWCSVEHGNTTDDKTHIGTWSVLRELVGRPDFLYVADSKLCTRENMDHIARHGGRFITVLPRTRGEIQSFRSWQKKFGVEWIEVLRRPNSRLKDGPDDVFKAYESQFPSDEGYRIVWIWSSQKAECEGLSRRRRVARATEELQNLAERIQAPRSRVKDAVHAQELAKAILARTRTEELMTVAVEVQEEERFKQATPGRPGKQTVYVRVPREKLQLHWSTQAEALEFEQAMDGIFPLVLNDRQMSLKDVLLAYKHQPRLERRFEQLKSVLEVMPVFLKSPSRIEALLFLYFLALLIHSLIELQLRRQMASEGRADLPLYPEERACDRPTADRVLHFFGDVRCHRLLNPSDGSCRIFKDKLTQRQAAILQMLGMSPSHYFTGIQEGPRKS</sequence>
<comment type="caution">
    <text evidence="3">The sequence shown here is derived from an EMBL/GenBank/DDBJ whole genome shotgun (WGS) entry which is preliminary data.</text>
</comment>
<dbReference type="Proteomes" id="UP000028547">
    <property type="component" value="Unassembled WGS sequence"/>
</dbReference>
<dbReference type="NCBIfam" id="NF033559">
    <property type="entry name" value="transpos_IS1634"/>
    <property type="match status" value="1"/>
</dbReference>
<dbReference type="EMBL" id="JPMI01000368">
    <property type="protein sequence ID" value="KFA87524.1"/>
    <property type="molecule type" value="Genomic_DNA"/>
</dbReference>
<proteinExistence type="predicted"/>
<dbReference type="PANTHER" id="PTHR34614">
    <property type="match status" value="1"/>
</dbReference>
<feature type="domain" description="Transposase IS4-like" evidence="1">
    <location>
        <begin position="120"/>
        <end position="468"/>
    </location>
</feature>
<dbReference type="InterPro" id="IPR047654">
    <property type="entry name" value="IS1634_transpos"/>
</dbReference>
<evidence type="ECO:0000313" key="4">
    <source>
        <dbReference type="Proteomes" id="UP000028547"/>
    </source>
</evidence>
<evidence type="ECO:0000259" key="1">
    <source>
        <dbReference type="Pfam" id="PF01609"/>
    </source>
</evidence>